<evidence type="ECO:0000256" key="2">
    <source>
        <dbReference type="SAM" id="Phobius"/>
    </source>
</evidence>
<dbReference type="Gramene" id="rna-CFP56_08562">
    <property type="protein sequence ID" value="cds-POF27192.1"/>
    <property type="gene ID" value="gene-CFP56_08562"/>
</dbReference>
<keyword evidence="2" id="KW-1133">Transmembrane helix</keyword>
<feature type="region of interest" description="Disordered" evidence="1">
    <location>
        <begin position="76"/>
        <end position="111"/>
    </location>
</feature>
<comment type="caution">
    <text evidence="3">The sequence shown here is derived from an EMBL/GenBank/DDBJ whole genome shotgun (WGS) entry which is preliminary data.</text>
</comment>
<accession>A0AAW0KRY6</accession>
<evidence type="ECO:0008006" key="5">
    <source>
        <dbReference type="Google" id="ProtNLM"/>
    </source>
</evidence>
<keyword evidence="2" id="KW-0472">Membrane</keyword>
<protein>
    <recommendedName>
        <fullName evidence="5">Transmembrane protein</fullName>
    </recommendedName>
</protein>
<organism evidence="3 4">
    <name type="scientific">Quercus suber</name>
    <name type="common">Cork oak</name>
    <dbReference type="NCBI Taxonomy" id="58331"/>
    <lineage>
        <taxon>Eukaryota</taxon>
        <taxon>Viridiplantae</taxon>
        <taxon>Streptophyta</taxon>
        <taxon>Embryophyta</taxon>
        <taxon>Tracheophyta</taxon>
        <taxon>Spermatophyta</taxon>
        <taxon>Magnoliopsida</taxon>
        <taxon>eudicotyledons</taxon>
        <taxon>Gunneridae</taxon>
        <taxon>Pentapetalae</taxon>
        <taxon>rosids</taxon>
        <taxon>fabids</taxon>
        <taxon>Fagales</taxon>
        <taxon>Fagaceae</taxon>
        <taxon>Quercus</taxon>
    </lineage>
</organism>
<evidence type="ECO:0000313" key="3">
    <source>
        <dbReference type="EMBL" id="KAK7841530.1"/>
    </source>
</evidence>
<proteinExistence type="predicted"/>
<dbReference type="PANTHER" id="PTHR34964:SF14">
    <property type="entry name" value="MEMBRANE LIPOPROTEIN"/>
    <property type="match status" value="1"/>
</dbReference>
<evidence type="ECO:0000256" key="1">
    <source>
        <dbReference type="SAM" id="MobiDB-lite"/>
    </source>
</evidence>
<evidence type="ECO:0000313" key="4">
    <source>
        <dbReference type="Proteomes" id="UP000237347"/>
    </source>
</evidence>
<dbReference type="EMBL" id="PKMF04000239">
    <property type="protein sequence ID" value="KAK7841530.1"/>
    <property type="molecule type" value="Genomic_DNA"/>
</dbReference>
<dbReference type="PANTHER" id="PTHR34964">
    <property type="entry name" value="MEMBRANE LIPOPROTEIN-RELATED"/>
    <property type="match status" value="1"/>
</dbReference>
<keyword evidence="4" id="KW-1185">Reference proteome</keyword>
<dbReference type="PROSITE" id="PS51257">
    <property type="entry name" value="PROKAR_LIPOPROTEIN"/>
    <property type="match status" value="1"/>
</dbReference>
<dbReference type="Proteomes" id="UP000237347">
    <property type="component" value="Unassembled WGS sequence"/>
</dbReference>
<sequence>MEARKEDVRIYIISFLFFSCIVCGGVFLSIYLFLPQSQSSSWYPIAGLILVGVPWLFWFLAYLYRCIRPGHDESEINEGGCSNGRPSPPAVSATSEEECPLDSPSGGGGERRVHFGAVVVLGKEADQGVGQRGHDIVVTETTINVGQGNSAMDEHERHHDDEVLVGFRESEMPLSLRVSS</sequence>
<keyword evidence="2" id="KW-0812">Transmembrane</keyword>
<feature type="transmembrane region" description="Helical" evidence="2">
    <location>
        <begin position="40"/>
        <end position="64"/>
    </location>
</feature>
<reference evidence="3 4" key="1">
    <citation type="journal article" date="2018" name="Sci. Data">
        <title>The draft genome sequence of cork oak.</title>
        <authorList>
            <person name="Ramos A.M."/>
            <person name="Usie A."/>
            <person name="Barbosa P."/>
            <person name="Barros P.M."/>
            <person name="Capote T."/>
            <person name="Chaves I."/>
            <person name="Simoes F."/>
            <person name="Abreu I."/>
            <person name="Carrasquinho I."/>
            <person name="Faro C."/>
            <person name="Guimaraes J.B."/>
            <person name="Mendonca D."/>
            <person name="Nobrega F."/>
            <person name="Rodrigues L."/>
            <person name="Saibo N.J.M."/>
            <person name="Varela M.C."/>
            <person name="Egas C."/>
            <person name="Matos J."/>
            <person name="Miguel C.M."/>
            <person name="Oliveira M.M."/>
            <person name="Ricardo C.P."/>
            <person name="Goncalves S."/>
        </authorList>
    </citation>
    <scope>NUCLEOTIDE SEQUENCE [LARGE SCALE GENOMIC DNA]</scope>
    <source>
        <strain evidence="4">cv. HL8</strain>
    </source>
</reference>
<name>A0AAW0KRY6_QUESU</name>
<feature type="transmembrane region" description="Helical" evidence="2">
    <location>
        <begin position="12"/>
        <end position="34"/>
    </location>
</feature>
<dbReference type="AlphaFoldDB" id="A0AAW0KRY6"/>
<gene>
    <name evidence="3" type="ORF">CFP56_015324</name>
</gene>